<feature type="domain" description="Major facilitator superfamily (MFS) profile" evidence="4">
    <location>
        <begin position="130"/>
        <end position="518"/>
    </location>
</feature>
<evidence type="ECO:0000256" key="3">
    <source>
        <dbReference type="SAM" id="Phobius"/>
    </source>
</evidence>
<comment type="subcellular location">
    <subcellularLocation>
        <location evidence="1">Membrane</location>
        <topology evidence="1">Multi-pass membrane protein</topology>
    </subcellularLocation>
</comment>
<name>A0ABR3JDX4_9AGAR</name>
<keyword evidence="3" id="KW-0812">Transmembrane</keyword>
<feature type="transmembrane region" description="Helical" evidence="3">
    <location>
        <begin position="401"/>
        <end position="420"/>
    </location>
</feature>
<evidence type="ECO:0000313" key="6">
    <source>
        <dbReference type="Proteomes" id="UP001556367"/>
    </source>
</evidence>
<accession>A0ABR3JDX4</accession>
<feature type="transmembrane region" description="Helical" evidence="3">
    <location>
        <begin position="201"/>
        <end position="219"/>
    </location>
</feature>
<feature type="transmembrane region" description="Helical" evidence="3">
    <location>
        <begin position="465"/>
        <end position="485"/>
    </location>
</feature>
<dbReference type="InterPro" id="IPR050327">
    <property type="entry name" value="Proton-linked_MCT"/>
</dbReference>
<keyword evidence="6" id="KW-1185">Reference proteome</keyword>
<dbReference type="Proteomes" id="UP001556367">
    <property type="component" value="Unassembled WGS sequence"/>
</dbReference>
<dbReference type="InterPro" id="IPR020846">
    <property type="entry name" value="MFS_dom"/>
</dbReference>
<gene>
    <name evidence="5" type="ORF">HGRIS_005093</name>
</gene>
<protein>
    <recommendedName>
        <fullName evidence="4">Major facilitator superfamily (MFS) profile domain-containing protein</fullName>
    </recommendedName>
</protein>
<comment type="similarity">
    <text evidence="2">Belongs to the major facilitator superfamily. Monocarboxylate porter (TC 2.A.1.13) family.</text>
</comment>
<evidence type="ECO:0000256" key="2">
    <source>
        <dbReference type="ARBA" id="ARBA00006727"/>
    </source>
</evidence>
<proteinExistence type="inferred from homology"/>
<feature type="transmembrane region" description="Helical" evidence="3">
    <location>
        <begin position="338"/>
        <end position="359"/>
    </location>
</feature>
<feature type="transmembrane region" description="Helical" evidence="3">
    <location>
        <begin position="131"/>
        <end position="152"/>
    </location>
</feature>
<dbReference type="PROSITE" id="PS50850">
    <property type="entry name" value="MFS"/>
    <property type="match status" value="1"/>
</dbReference>
<keyword evidence="3" id="KW-0472">Membrane</keyword>
<dbReference type="PANTHER" id="PTHR11360">
    <property type="entry name" value="MONOCARBOXYLATE TRANSPORTER"/>
    <property type="match status" value="1"/>
</dbReference>
<dbReference type="PANTHER" id="PTHR11360:SF177">
    <property type="entry name" value="RIBOFLAVIN TRANSPORTER MCH5"/>
    <property type="match status" value="1"/>
</dbReference>
<reference evidence="6" key="1">
    <citation type="submission" date="2024-06" db="EMBL/GenBank/DDBJ databases">
        <title>Multi-omics analyses provide insights into the biosynthesis of the anticancer antibiotic pleurotin in Hohenbuehelia grisea.</title>
        <authorList>
            <person name="Weaver J.A."/>
            <person name="Alberti F."/>
        </authorList>
    </citation>
    <scope>NUCLEOTIDE SEQUENCE [LARGE SCALE GENOMIC DNA]</scope>
    <source>
        <strain evidence="6">T-177</strain>
    </source>
</reference>
<dbReference type="Pfam" id="PF07690">
    <property type="entry name" value="MFS_1"/>
    <property type="match status" value="1"/>
</dbReference>
<feature type="transmembrane region" description="Helical" evidence="3">
    <location>
        <begin position="260"/>
        <end position="280"/>
    </location>
</feature>
<dbReference type="Gene3D" id="1.20.1250.20">
    <property type="entry name" value="MFS general substrate transporter like domains"/>
    <property type="match status" value="2"/>
</dbReference>
<dbReference type="EMBL" id="JASNQZ010000008">
    <property type="protein sequence ID" value="KAL0953928.1"/>
    <property type="molecule type" value="Genomic_DNA"/>
</dbReference>
<feature type="transmembrane region" description="Helical" evidence="3">
    <location>
        <begin position="225"/>
        <end position="248"/>
    </location>
</feature>
<dbReference type="InterPro" id="IPR011701">
    <property type="entry name" value="MFS"/>
</dbReference>
<keyword evidence="3" id="KW-1133">Transmembrane helix</keyword>
<feature type="transmembrane region" description="Helical" evidence="3">
    <location>
        <begin position="432"/>
        <end position="453"/>
    </location>
</feature>
<evidence type="ECO:0000259" key="4">
    <source>
        <dbReference type="PROSITE" id="PS50850"/>
    </source>
</evidence>
<dbReference type="SUPFAM" id="SSF103473">
    <property type="entry name" value="MFS general substrate transporter"/>
    <property type="match status" value="1"/>
</dbReference>
<evidence type="ECO:0000313" key="5">
    <source>
        <dbReference type="EMBL" id="KAL0953928.1"/>
    </source>
</evidence>
<feature type="transmembrane region" description="Helical" evidence="3">
    <location>
        <begin position="292"/>
        <end position="312"/>
    </location>
</feature>
<evidence type="ECO:0000256" key="1">
    <source>
        <dbReference type="ARBA" id="ARBA00004141"/>
    </source>
</evidence>
<comment type="caution">
    <text evidence="5">The sequence shown here is derived from an EMBL/GenBank/DDBJ whole genome shotgun (WGS) entry which is preliminary data.</text>
</comment>
<feature type="transmembrane region" description="Helical" evidence="3">
    <location>
        <begin position="172"/>
        <end position="194"/>
    </location>
</feature>
<dbReference type="InterPro" id="IPR036259">
    <property type="entry name" value="MFS_trans_sf"/>
</dbReference>
<feature type="transmembrane region" description="Helical" evidence="3">
    <location>
        <begin position="497"/>
        <end position="517"/>
    </location>
</feature>
<organism evidence="5 6">
    <name type="scientific">Hohenbuehelia grisea</name>
    <dbReference type="NCBI Taxonomy" id="104357"/>
    <lineage>
        <taxon>Eukaryota</taxon>
        <taxon>Fungi</taxon>
        <taxon>Dikarya</taxon>
        <taxon>Basidiomycota</taxon>
        <taxon>Agaricomycotina</taxon>
        <taxon>Agaricomycetes</taxon>
        <taxon>Agaricomycetidae</taxon>
        <taxon>Agaricales</taxon>
        <taxon>Pleurotineae</taxon>
        <taxon>Pleurotaceae</taxon>
        <taxon>Hohenbuehelia</taxon>
    </lineage>
</organism>
<dbReference type="CDD" id="cd17352">
    <property type="entry name" value="MFS_MCT_SLC16"/>
    <property type="match status" value="1"/>
</dbReference>
<feature type="transmembrane region" description="Helical" evidence="3">
    <location>
        <begin position="371"/>
        <end position="389"/>
    </location>
</feature>
<sequence length="526" mass="56947">MHINFGDWSHAGTCVTLFYDRINAIFAMISVSFPSIRFFGVRTTFVTSLRSEVPIGSFSPSFFEDIKTSSVCCIQIAQSSKSLERPSSLLVAIMPNLSTSLNTDAPSLSSQKSEKQSEPLVDEFPEGGIRAWLVVLGSFLCLFSTFGIVNAFGVFQEYYSSTLLPSSPPSVIALIGAIQLFLLYGLGPVVGRVFDAFGTKVLVPLGSFITVISIMMTSLCQKDQPYQFFLTQGILFGIGNAMLFTPALAIVSHWFHRRRAFAIGIAASGSSLGGVVYPIMLKSLISKLGFAWAVRICGFLTLACLVISCIIMRPRFPPLGTMSIASAVDFGGFRDVRYSLTAVSAFLLFYALFIPYFYIEDYAKYYDVSPVVTRYLLAILNACGVPARIIPGIAADKLGPLNILVPSTFISALLILAVWLPSRGAASILSFGALYGLFSGSFLALLPAYIAAISPRAHYGARLGMIYLIVAIANLIGTPSAGAFIKTINAEHFRNLIIFTGLLVTCGGLTLTIVRVVDSRANHRKK</sequence>